<dbReference type="AlphaFoldDB" id="A0A644SVT6"/>
<name>A0A644SVT6_9ZZZZ</name>
<accession>A0A644SVT6</accession>
<organism evidence="2">
    <name type="scientific">bioreactor metagenome</name>
    <dbReference type="NCBI Taxonomy" id="1076179"/>
    <lineage>
        <taxon>unclassified sequences</taxon>
        <taxon>metagenomes</taxon>
        <taxon>ecological metagenomes</taxon>
    </lineage>
</organism>
<protein>
    <submittedName>
        <fullName evidence="2">Uncharacterized protein</fullName>
    </submittedName>
</protein>
<feature type="transmembrane region" description="Helical" evidence="1">
    <location>
        <begin position="38"/>
        <end position="64"/>
    </location>
</feature>
<keyword evidence="1" id="KW-0812">Transmembrane</keyword>
<keyword evidence="1" id="KW-0472">Membrane</keyword>
<keyword evidence="1" id="KW-1133">Transmembrane helix</keyword>
<evidence type="ECO:0000313" key="2">
    <source>
        <dbReference type="EMBL" id="MPL58723.1"/>
    </source>
</evidence>
<sequence>MGRFGGAMIQSQENCLSNNHRFIYPRAMGRGFIHWSNLSFPAILMPGFLFGFTALGNITLSVWFSERVSYLPDSQFAGFVTHVTLIFFHGCVWEPQHVPAEGLPFKLISINYKLNFKTSREAGGKGGGSINHR</sequence>
<evidence type="ECO:0000256" key="1">
    <source>
        <dbReference type="SAM" id="Phobius"/>
    </source>
</evidence>
<reference evidence="2" key="1">
    <citation type="submission" date="2019-08" db="EMBL/GenBank/DDBJ databases">
        <authorList>
            <person name="Kucharzyk K."/>
            <person name="Murdoch R.W."/>
            <person name="Higgins S."/>
            <person name="Loffler F."/>
        </authorList>
    </citation>
    <scope>NUCLEOTIDE SEQUENCE</scope>
</reference>
<proteinExistence type="predicted"/>
<dbReference type="EMBL" id="VSSQ01000007">
    <property type="protein sequence ID" value="MPL58723.1"/>
    <property type="molecule type" value="Genomic_DNA"/>
</dbReference>
<gene>
    <name evidence="2" type="ORF">SDC9_04265</name>
</gene>
<comment type="caution">
    <text evidence="2">The sequence shown here is derived from an EMBL/GenBank/DDBJ whole genome shotgun (WGS) entry which is preliminary data.</text>
</comment>